<dbReference type="PANTHER" id="PTHR30204:SF96">
    <property type="entry name" value="CHROMOSOME-ANCHORING PROTEIN RACA"/>
    <property type="match status" value="1"/>
</dbReference>
<dbReference type="SMART" id="SM00422">
    <property type="entry name" value="HTH_MERR"/>
    <property type="match status" value="1"/>
</dbReference>
<sequence length="387" mass="45147">MEKLYSTGEFAKIAGVTLRTIRYYDKIGLLKPTKILDNGYRKYCNNDLITLQKILSLKELGFSLEEIYPLIQDNDKDSFKKSIVLQTNLINQKIQKLTALKESLKATEKILTKNEIAWDKIIELIKLSSIKEEIINHYINAKNLETRITLHDTFSINKQGWFPWLFEQIDFSTVYRLLELGCGNGKLWQYNSYNLRNREIFLSDISNGMLEKVKQNLGNDYNYLNIDCQNIPFKNNYFDTIIANHVIFYLKNPHLGLSEITRVLKKSGTFYCSTYSKNHMKEISDIVKNFDERIDLSSISLAEHFGLENGKEILSNYFSFVDIKKYEDELIINESQPLIDYILSCHGNQNEYLLNCLKDFKFYIDNLIKQSNGIKITKDAGLFICIK</sequence>
<dbReference type="PRINTS" id="PR00040">
    <property type="entry name" value="HTHMERR"/>
</dbReference>
<organism evidence="3 4">
    <name type="scientific">Thomasclavelia cocleata</name>
    <dbReference type="NCBI Taxonomy" id="69824"/>
    <lineage>
        <taxon>Bacteria</taxon>
        <taxon>Bacillati</taxon>
        <taxon>Bacillota</taxon>
        <taxon>Erysipelotrichia</taxon>
        <taxon>Erysipelotrichales</taxon>
        <taxon>Coprobacillaceae</taxon>
        <taxon>Thomasclavelia</taxon>
    </lineage>
</organism>
<dbReference type="RefSeq" id="WP_092355667.1">
    <property type="nucleotide sequence ID" value="NZ_FOIN01000034.1"/>
</dbReference>
<dbReference type="Pfam" id="PF08241">
    <property type="entry name" value="Methyltransf_11"/>
    <property type="match status" value="1"/>
</dbReference>
<proteinExistence type="predicted"/>
<dbReference type="PROSITE" id="PS50937">
    <property type="entry name" value="HTH_MERR_2"/>
    <property type="match status" value="1"/>
</dbReference>
<dbReference type="Proteomes" id="UP000198558">
    <property type="component" value="Unassembled WGS sequence"/>
</dbReference>
<dbReference type="AlphaFoldDB" id="A0A1I0GTX5"/>
<keyword evidence="4" id="KW-1185">Reference proteome</keyword>
<dbReference type="CDD" id="cd01106">
    <property type="entry name" value="HTH_TipAL-Mta"/>
    <property type="match status" value="1"/>
</dbReference>
<gene>
    <name evidence="3" type="ORF">SAMN04489758_13420</name>
</gene>
<evidence type="ECO:0000256" key="1">
    <source>
        <dbReference type="ARBA" id="ARBA00023125"/>
    </source>
</evidence>
<dbReference type="InterPro" id="IPR047057">
    <property type="entry name" value="MerR_fam"/>
</dbReference>
<dbReference type="PANTHER" id="PTHR30204">
    <property type="entry name" value="REDOX-CYCLING DRUG-SENSING TRANSCRIPTIONAL ACTIVATOR SOXR"/>
    <property type="match status" value="1"/>
</dbReference>
<dbReference type="OrthoDB" id="9777497at2"/>
<dbReference type="Gene3D" id="3.40.50.150">
    <property type="entry name" value="Vaccinia Virus protein VP39"/>
    <property type="match status" value="1"/>
</dbReference>
<dbReference type="PROSITE" id="PS00552">
    <property type="entry name" value="HTH_MERR_1"/>
    <property type="match status" value="1"/>
</dbReference>
<dbReference type="GeneID" id="78289141"/>
<dbReference type="Pfam" id="PF13411">
    <property type="entry name" value="MerR_1"/>
    <property type="match status" value="1"/>
</dbReference>
<accession>A0A1I0GTX5</accession>
<dbReference type="SUPFAM" id="SSF53335">
    <property type="entry name" value="S-adenosyl-L-methionine-dependent methyltransferases"/>
    <property type="match status" value="1"/>
</dbReference>
<dbReference type="InterPro" id="IPR009061">
    <property type="entry name" value="DNA-bd_dom_put_sf"/>
</dbReference>
<dbReference type="InterPro" id="IPR013216">
    <property type="entry name" value="Methyltransf_11"/>
</dbReference>
<dbReference type="EMBL" id="FOIN01000034">
    <property type="protein sequence ID" value="SET73715.1"/>
    <property type="molecule type" value="Genomic_DNA"/>
</dbReference>
<dbReference type="InterPro" id="IPR029063">
    <property type="entry name" value="SAM-dependent_MTases_sf"/>
</dbReference>
<dbReference type="Gene3D" id="1.10.1660.10">
    <property type="match status" value="1"/>
</dbReference>
<feature type="domain" description="HTH merR-type" evidence="2">
    <location>
        <begin position="4"/>
        <end position="73"/>
    </location>
</feature>
<dbReference type="CDD" id="cd02440">
    <property type="entry name" value="AdoMet_MTases"/>
    <property type="match status" value="1"/>
</dbReference>
<evidence type="ECO:0000259" key="2">
    <source>
        <dbReference type="PROSITE" id="PS50937"/>
    </source>
</evidence>
<name>A0A1I0GTX5_9FIRM</name>
<dbReference type="SUPFAM" id="SSF46955">
    <property type="entry name" value="Putative DNA-binding domain"/>
    <property type="match status" value="1"/>
</dbReference>
<keyword evidence="1 3" id="KW-0238">DNA-binding</keyword>
<evidence type="ECO:0000313" key="4">
    <source>
        <dbReference type="Proteomes" id="UP000198558"/>
    </source>
</evidence>
<dbReference type="GO" id="GO:0003700">
    <property type="term" value="F:DNA-binding transcription factor activity"/>
    <property type="evidence" value="ECO:0007669"/>
    <property type="project" value="InterPro"/>
</dbReference>
<reference evidence="4" key="1">
    <citation type="submission" date="2016-10" db="EMBL/GenBank/DDBJ databases">
        <authorList>
            <person name="Varghese N."/>
            <person name="Submissions S."/>
        </authorList>
    </citation>
    <scope>NUCLEOTIDE SEQUENCE [LARGE SCALE GENOMIC DNA]</scope>
    <source>
        <strain evidence="4">DSM 1551</strain>
    </source>
</reference>
<dbReference type="GO" id="GO:0003677">
    <property type="term" value="F:DNA binding"/>
    <property type="evidence" value="ECO:0007669"/>
    <property type="project" value="UniProtKB-KW"/>
</dbReference>
<protein>
    <submittedName>
        <fullName evidence="3">DNA-binding transcriptional regulator, MerR family</fullName>
    </submittedName>
</protein>
<dbReference type="GO" id="GO:0008757">
    <property type="term" value="F:S-adenosylmethionine-dependent methyltransferase activity"/>
    <property type="evidence" value="ECO:0007669"/>
    <property type="project" value="InterPro"/>
</dbReference>
<dbReference type="InterPro" id="IPR000551">
    <property type="entry name" value="MerR-type_HTH_dom"/>
</dbReference>
<evidence type="ECO:0000313" key="3">
    <source>
        <dbReference type="EMBL" id="SET73715.1"/>
    </source>
</evidence>